<evidence type="ECO:0000256" key="5">
    <source>
        <dbReference type="ARBA" id="ARBA00022777"/>
    </source>
</evidence>
<dbReference type="PANTHER" id="PTHR43304:SF1">
    <property type="entry name" value="PAC DOMAIN-CONTAINING PROTEIN"/>
    <property type="match status" value="1"/>
</dbReference>
<evidence type="ECO:0000256" key="6">
    <source>
        <dbReference type="SAM" id="Phobius"/>
    </source>
</evidence>
<dbReference type="SUPFAM" id="SSF55785">
    <property type="entry name" value="PYP-like sensor domain (PAS domain)"/>
    <property type="match status" value="5"/>
</dbReference>
<dbReference type="PROSITE" id="PS50112">
    <property type="entry name" value="PAS"/>
    <property type="match status" value="4"/>
</dbReference>
<dbReference type="SMART" id="SM00387">
    <property type="entry name" value="HATPase_c"/>
    <property type="match status" value="1"/>
</dbReference>
<feature type="domain" description="Histidine kinase" evidence="7">
    <location>
        <begin position="911"/>
        <end position="1107"/>
    </location>
</feature>
<dbReference type="Proteomes" id="UP000245657">
    <property type="component" value="Unassembled WGS sequence"/>
</dbReference>
<dbReference type="SMART" id="SM00086">
    <property type="entry name" value="PAC"/>
    <property type="match status" value="3"/>
</dbReference>
<dbReference type="EMBL" id="QGMY01000012">
    <property type="protein sequence ID" value="PWR70420.1"/>
    <property type="molecule type" value="Genomic_DNA"/>
</dbReference>
<evidence type="ECO:0000256" key="3">
    <source>
        <dbReference type="ARBA" id="ARBA00022553"/>
    </source>
</evidence>
<dbReference type="InterPro" id="IPR000014">
    <property type="entry name" value="PAS"/>
</dbReference>
<evidence type="ECO:0000313" key="10">
    <source>
        <dbReference type="EMBL" id="PWR70420.1"/>
    </source>
</evidence>
<dbReference type="InterPro" id="IPR036890">
    <property type="entry name" value="HATPase_C_sf"/>
</dbReference>
<feature type="transmembrane region" description="Helical" evidence="6">
    <location>
        <begin position="6"/>
        <end position="27"/>
    </location>
</feature>
<dbReference type="SMART" id="SM00091">
    <property type="entry name" value="PAS"/>
    <property type="match status" value="5"/>
</dbReference>
<evidence type="ECO:0000259" key="7">
    <source>
        <dbReference type="PROSITE" id="PS50109"/>
    </source>
</evidence>
<dbReference type="Pfam" id="PF02518">
    <property type="entry name" value="HATPase_c"/>
    <property type="match status" value="1"/>
</dbReference>
<dbReference type="EC" id="2.7.13.3" evidence="2"/>
<keyword evidence="6" id="KW-1133">Transmembrane helix</keyword>
<dbReference type="NCBIfam" id="TIGR00229">
    <property type="entry name" value="sensory_box"/>
    <property type="match status" value="4"/>
</dbReference>
<organism evidence="10 11">
    <name type="scientific">Methanospirillum lacunae</name>
    <dbReference type="NCBI Taxonomy" id="668570"/>
    <lineage>
        <taxon>Archaea</taxon>
        <taxon>Methanobacteriati</taxon>
        <taxon>Methanobacteriota</taxon>
        <taxon>Stenosarchaea group</taxon>
        <taxon>Methanomicrobia</taxon>
        <taxon>Methanomicrobiales</taxon>
        <taxon>Methanospirillaceae</taxon>
        <taxon>Methanospirillum</taxon>
    </lineage>
</organism>
<feature type="transmembrane region" description="Helical" evidence="6">
    <location>
        <begin position="184"/>
        <end position="202"/>
    </location>
</feature>
<dbReference type="InterPro" id="IPR035965">
    <property type="entry name" value="PAS-like_dom_sf"/>
</dbReference>
<feature type="domain" description="PAS" evidence="8">
    <location>
        <begin position="777"/>
        <end position="850"/>
    </location>
</feature>
<keyword evidence="6" id="KW-0812">Transmembrane</keyword>
<keyword evidence="3" id="KW-0597">Phosphoprotein</keyword>
<keyword evidence="6" id="KW-0472">Membrane</keyword>
<dbReference type="Pfam" id="PF13188">
    <property type="entry name" value="PAS_8"/>
    <property type="match status" value="1"/>
</dbReference>
<dbReference type="InterPro" id="IPR001610">
    <property type="entry name" value="PAC"/>
</dbReference>
<evidence type="ECO:0000259" key="9">
    <source>
        <dbReference type="PROSITE" id="PS50113"/>
    </source>
</evidence>
<feature type="transmembrane region" description="Helical" evidence="6">
    <location>
        <begin position="147"/>
        <end position="172"/>
    </location>
</feature>
<feature type="transmembrane region" description="Helical" evidence="6">
    <location>
        <begin position="73"/>
        <end position="92"/>
    </location>
</feature>
<dbReference type="PROSITE" id="PS50113">
    <property type="entry name" value="PAC"/>
    <property type="match status" value="1"/>
</dbReference>
<sequence>MVQHVFFTTAYSLIYFISIAFFCWILIWSKKIRNNPAIFPFKVLMFLFIIWALDYSLFSFAQKLEEWIFLEKIAYLPYSLVPVFSFILAWQYTDHKDFFKSKWAFIPFIIPVFTLFFDWIPQIQHILMYDFYINTEGLMPSLDYQYGIWGFIHHTNGAIFTVGSFLLLTNTLIVNPRRHRKGNICLIIGIFIFLFWNLIYLAGFIQPWIYNLPVSFLLISVLFTLAIFRYHSLDFLPMARNLVLEKMDDPYVILSPDALVLDMNPSFARVFNLKPSDSIGVDFKNVFSSWPEIVSIISHPDWESKKDYIFSLETGEKKKSYSIKKSIISETDTEILGTALTFHDISELESTRVLLAESNEELKSINIQLHDEIAERIKIEEALKRSELSVRTILDSIHDAVFVHDKNGTILEVNEQMLHIYGISDKAVITEFSNIKDYLNPDLPNEQIHAYWESVLSGKDELIEGIAISPLNKEPFDAEFFITKIEFENHPVILTSIRNISDRKQVERALFKANEELNERTQEIQNQSIFLQYLIDTLPIPIFYKDITGIYTGCNTEFEKYYGAPRDRIIGKSVYDLWPEEMAKIYYEADLEVFQTPAHQQYETQIRYHDGSVHDVVFYKAPIFTVSNQVDGLIGTFLDITERKRSEEALKESESFNRGLVENLPDYIAVYGYGKKILYVNPALTAALGYQFDEFVSKPVFSYIADEFRIKVEEIISSRIQGNVPPIYEVDILCRDKTRRSVIVKGTHIQYRYQPAILLLMNDITIRKQIEQALKENEEKFVSIFKKTPDPVLILNSTYNIIEVNRGFEKYFDDSHTDVHGKNIDDLGIRLHQEDIELLLKKCENDINSSHIEMELLKGSGSPFIAEVAVSRIAVNDEQCFIVQIHDIDEIRKAHKAISQVNNKLKILSSITRHDILNRNMVTSVYSEMLLEDVKDPDAQRKLFAIRQSSDEIKNLIEFTGQYQNIGETVPTWQVLEQLFTLRPIQGFLSGINLTLDMEGIEIYADKMLVKVIYNLVENSVRHGKKITTISLSSHEESGNLVIWYEDDGGGISPEEKEKSFDKGFGKNTGLGLFLIREILSITGISIIENGIFGVGVRFEIVVPAGTWRLPCIN</sequence>
<dbReference type="PROSITE" id="PS50109">
    <property type="entry name" value="HIS_KIN"/>
    <property type="match status" value="1"/>
</dbReference>
<comment type="catalytic activity">
    <reaction evidence="1">
        <text>ATP + protein L-histidine = ADP + protein N-phospho-L-histidine.</text>
        <dbReference type="EC" id="2.7.13.3"/>
    </reaction>
</comment>
<name>A0A2V2MVV2_9EURY</name>
<comment type="caution">
    <text evidence="10">The sequence shown here is derived from an EMBL/GenBank/DDBJ whole genome shotgun (WGS) entry which is preliminary data.</text>
</comment>
<feature type="transmembrane region" description="Helical" evidence="6">
    <location>
        <begin position="39"/>
        <end position="61"/>
    </location>
</feature>
<protein>
    <recommendedName>
        <fullName evidence="2">histidine kinase</fullName>
        <ecNumber evidence="2">2.7.13.3</ecNumber>
    </recommendedName>
</protein>
<dbReference type="InterPro" id="IPR052162">
    <property type="entry name" value="Sensor_kinase/Photoreceptor"/>
</dbReference>
<dbReference type="PANTHER" id="PTHR43304">
    <property type="entry name" value="PHYTOCHROME-LIKE PROTEIN CPH1"/>
    <property type="match status" value="1"/>
</dbReference>
<feature type="domain" description="PAC" evidence="9">
    <location>
        <begin position="600"/>
        <end position="652"/>
    </location>
</feature>
<dbReference type="InterPro" id="IPR003594">
    <property type="entry name" value="HATPase_dom"/>
</dbReference>
<evidence type="ECO:0000256" key="1">
    <source>
        <dbReference type="ARBA" id="ARBA00000085"/>
    </source>
</evidence>
<dbReference type="Gene3D" id="3.30.450.20">
    <property type="entry name" value="PAS domain"/>
    <property type="match status" value="5"/>
</dbReference>
<evidence type="ECO:0000259" key="8">
    <source>
        <dbReference type="PROSITE" id="PS50112"/>
    </source>
</evidence>
<dbReference type="InterPro" id="IPR013656">
    <property type="entry name" value="PAS_4"/>
</dbReference>
<keyword evidence="5" id="KW-0418">Kinase</keyword>
<dbReference type="Pfam" id="PF08448">
    <property type="entry name" value="PAS_4"/>
    <property type="match status" value="1"/>
</dbReference>
<dbReference type="CDD" id="cd00130">
    <property type="entry name" value="PAS"/>
    <property type="match status" value="3"/>
</dbReference>
<dbReference type="SUPFAM" id="SSF55874">
    <property type="entry name" value="ATPase domain of HSP90 chaperone/DNA topoisomerase II/histidine kinase"/>
    <property type="match status" value="1"/>
</dbReference>
<dbReference type="Pfam" id="PF16927">
    <property type="entry name" value="HisKA_7TM"/>
    <property type="match status" value="1"/>
</dbReference>
<feature type="domain" description="PAS" evidence="8">
    <location>
        <begin position="527"/>
        <end position="605"/>
    </location>
</feature>
<keyword evidence="11" id="KW-1185">Reference proteome</keyword>
<dbReference type="GO" id="GO:0004673">
    <property type="term" value="F:protein histidine kinase activity"/>
    <property type="evidence" value="ECO:0007669"/>
    <property type="project" value="UniProtKB-EC"/>
</dbReference>
<feature type="domain" description="PAS" evidence="8">
    <location>
        <begin position="386"/>
        <end position="442"/>
    </location>
</feature>
<dbReference type="InterPro" id="IPR005467">
    <property type="entry name" value="His_kinase_dom"/>
</dbReference>
<evidence type="ECO:0000313" key="11">
    <source>
        <dbReference type="Proteomes" id="UP000245657"/>
    </source>
</evidence>
<keyword evidence="4" id="KW-0808">Transferase</keyword>
<reference evidence="10 11" key="1">
    <citation type="submission" date="2018-05" db="EMBL/GenBank/DDBJ databases">
        <title>Draft genome of Methanospirillum lacunae Ki8-1.</title>
        <authorList>
            <person name="Dueholm M.S."/>
            <person name="Nielsen P.H."/>
            <person name="Bakmann L.F."/>
            <person name="Otzen D.E."/>
        </authorList>
    </citation>
    <scope>NUCLEOTIDE SEQUENCE [LARGE SCALE GENOMIC DNA]</scope>
    <source>
        <strain evidence="10 11">Ki8-1</strain>
    </source>
</reference>
<dbReference type="Pfam" id="PF13426">
    <property type="entry name" value="PAS_9"/>
    <property type="match status" value="3"/>
</dbReference>
<proteinExistence type="predicted"/>
<dbReference type="InterPro" id="IPR031621">
    <property type="entry name" value="HisKA_7TM"/>
</dbReference>
<dbReference type="OrthoDB" id="8127at2157"/>
<feature type="domain" description="PAS" evidence="8">
    <location>
        <begin position="653"/>
        <end position="723"/>
    </location>
</feature>
<dbReference type="Gene3D" id="3.30.565.10">
    <property type="entry name" value="Histidine kinase-like ATPase, C-terminal domain"/>
    <property type="match status" value="1"/>
</dbReference>
<dbReference type="AlphaFoldDB" id="A0A2V2MVV2"/>
<evidence type="ECO:0000256" key="4">
    <source>
        <dbReference type="ARBA" id="ARBA00022679"/>
    </source>
</evidence>
<gene>
    <name evidence="10" type="ORF">DK846_14755</name>
</gene>
<accession>A0A2V2MVV2</accession>
<evidence type="ECO:0000256" key="2">
    <source>
        <dbReference type="ARBA" id="ARBA00012438"/>
    </source>
</evidence>
<dbReference type="InterPro" id="IPR000700">
    <property type="entry name" value="PAS-assoc_C"/>
</dbReference>
<feature type="transmembrane region" description="Helical" evidence="6">
    <location>
        <begin position="104"/>
        <end position="127"/>
    </location>
</feature>